<dbReference type="Gene3D" id="1.10.287.110">
    <property type="entry name" value="DnaJ domain"/>
    <property type="match status" value="1"/>
</dbReference>
<keyword evidence="5" id="KW-0653">Protein transport</keyword>
<gene>
    <name evidence="12" type="ORF">PMAYCL1PPCAC_11793</name>
</gene>
<feature type="region of interest" description="Disordered" evidence="11">
    <location>
        <begin position="123"/>
        <end position="147"/>
    </location>
</feature>
<evidence type="ECO:0000256" key="9">
    <source>
        <dbReference type="ARBA" id="ARBA00059904"/>
    </source>
</evidence>
<dbReference type="GO" id="GO:0005744">
    <property type="term" value="C:TIM23 mitochondrial import inner membrane translocase complex"/>
    <property type="evidence" value="ECO:0007669"/>
    <property type="project" value="InterPro"/>
</dbReference>
<keyword evidence="3" id="KW-0813">Transport</keyword>
<name>A0AAN5C8H8_9BILA</name>
<keyword evidence="7" id="KW-0496">Mitochondrion</keyword>
<comment type="subcellular location">
    <subcellularLocation>
        <location evidence="1">Mitochondrion inner membrane</location>
        <topology evidence="1">Peripheral membrane protein</topology>
        <orientation evidence="1">Matrix side</orientation>
    </subcellularLocation>
</comment>
<evidence type="ECO:0000256" key="7">
    <source>
        <dbReference type="ARBA" id="ARBA00023128"/>
    </source>
</evidence>
<comment type="function">
    <text evidence="9">Regulates ATP-dependent protein translocation into the mitochondrial matrix.</text>
</comment>
<reference evidence="13" key="1">
    <citation type="submission" date="2022-10" db="EMBL/GenBank/DDBJ databases">
        <title>Genome assembly of Pristionchus species.</title>
        <authorList>
            <person name="Yoshida K."/>
            <person name="Sommer R.J."/>
        </authorList>
    </citation>
    <scope>NUCLEOTIDE SEQUENCE [LARGE SCALE GENOMIC DNA]</scope>
    <source>
        <strain evidence="13">RS5460</strain>
    </source>
</reference>
<evidence type="ECO:0000313" key="13">
    <source>
        <dbReference type="Proteomes" id="UP001328107"/>
    </source>
</evidence>
<evidence type="ECO:0000256" key="11">
    <source>
        <dbReference type="SAM" id="MobiDB-lite"/>
    </source>
</evidence>
<evidence type="ECO:0000256" key="3">
    <source>
        <dbReference type="ARBA" id="ARBA00022448"/>
    </source>
</evidence>
<feature type="region of interest" description="Disordered" evidence="11">
    <location>
        <begin position="33"/>
        <end position="61"/>
    </location>
</feature>
<organism evidence="12 13">
    <name type="scientific">Pristionchus mayeri</name>
    <dbReference type="NCBI Taxonomy" id="1317129"/>
    <lineage>
        <taxon>Eukaryota</taxon>
        <taxon>Metazoa</taxon>
        <taxon>Ecdysozoa</taxon>
        <taxon>Nematoda</taxon>
        <taxon>Chromadorea</taxon>
        <taxon>Rhabditida</taxon>
        <taxon>Rhabditina</taxon>
        <taxon>Diplogasteromorpha</taxon>
        <taxon>Diplogasteroidea</taxon>
        <taxon>Neodiplogasteridae</taxon>
        <taxon>Pristionchus</taxon>
    </lineage>
</organism>
<dbReference type="EMBL" id="BTRK01000003">
    <property type="protein sequence ID" value="GMR41598.1"/>
    <property type="molecule type" value="Genomic_DNA"/>
</dbReference>
<proteinExistence type="inferred from homology"/>
<dbReference type="InterPro" id="IPR005341">
    <property type="entry name" value="Tim16"/>
</dbReference>
<evidence type="ECO:0000256" key="4">
    <source>
        <dbReference type="ARBA" id="ARBA00022792"/>
    </source>
</evidence>
<dbReference type="PANTHER" id="PTHR12388:SF0">
    <property type="entry name" value="MITOCHONDRIAL IMPORT INNER MEMBRANE TRANSLOCASE SUBUNIT TIM16"/>
    <property type="match status" value="1"/>
</dbReference>
<keyword evidence="4" id="KW-0999">Mitochondrion inner membrane</keyword>
<accession>A0AAN5C8H8</accession>
<feature type="non-terminal residue" evidence="12">
    <location>
        <position position="1"/>
    </location>
</feature>
<dbReference type="Proteomes" id="UP001328107">
    <property type="component" value="Unassembled WGS sequence"/>
</dbReference>
<dbReference type="Pfam" id="PF03656">
    <property type="entry name" value="Pam16"/>
    <property type="match status" value="1"/>
</dbReference>
<evidence type="ECO:0000256" key="8">
    <source>
        <dbReference type="ARBA" id="ARBA00023136"/>
    </source>
</evidence>
<sequence length="147" mass="16820">VSVMVWRNVAKMALAAGEAFGKALTKAVREEMRATQQAAERQAATSGASREETRQNANANARLGISLEESLKILDVKEPLNEKNVNERYDFLFKLNDKDSNGSFYLQSKIYRAKERIDEELINRGEKEREVPKVEEEIKEEKKTEEK</sequence>
<dbReference type="AlphaFoldDB" id="A0AAN5C8H8"/>
<dbReference type="FunFam" id="1.10.287.110:FF:000006">
    <property type="entry name" value="Import inner membrane translocase subunit TIM16"/>
    <property type="match status" value="1"/>
</dbReference>
<evidence type="ECO:0000256" key="5">
    <source>
        <dbReference type="ARBA" id="ARBA00022927"/>
    </source>
</evidence>
<keyword evidence="8" id="KW-0472">Membrane</keyword>
<feature type="compositionally biased region" description="Low complexity" evidence="11">
    <location>
        <begin position="34"/>
        <end position="45"/>
    </location>
</feature>
<comment type="caution">
    <text evidence="12">The sequence shown here is derived from an EMBL/GenBank/DDBJ whole genome shotgun (WGS) entry which is preliminary data.</text>
</comment>
<evidence type="ECO:0000256" key="6">
    <source>
        <dbReference type="ARBA" id="ARBA00023010"/>
    </source>
</evidence>
<evidence type="ECO:0000256" key="2">
    <source>
        <dbReference type="ARBA" id="ARBA00008817"/>
    </source>
</evidence>
<dbReference type="GO" id="GO:0030150">
    <property type="term" value="P:protein import into mitochondrial matrix"/>
    <property type="evidence" value="ECO:0007669"/>
    <property type="project" value="InterPro"/>
</dbReference>
<keyword evidence="13" id="KW-1185">Reference proteome</keyword>
<evidence type="ECO:0000256" key="10">
    <source>
        <dbReference type="ARBA" id="ARBA00071356"/>
    </source>
</evidence>
<protein>
    <recommendedName>
        <fullName evidence="10">Mitochondrial import inner membrane translocase subunit tim-16</fullName>
    </recommendedName>
</protein>
<evidence type="ECO:0000313" key="12">
    <source>
        <dbReference type="EMBL" id="GMR41598.1"/>
    </source>
</evidence>
<dbReference type="PANTHER" id="PTHR12388">
    <property type="entry name" value="MITOCHONDRIA ASSOCIATED GRANULOCYTE MACROPHAGE CSF SIGNALING MOLECULE"/>
    <property type="match status" value="1"/>
</dbReference>
<evidence type="ECO:0000256" key="1">
    <source>
        <dbReference type="ARBA" id="ARBA00004443"/>
    </source>
</evidence>
<comment type="similarity">
    <text evidence="2">Belongs to the TIM16/PAM16 family.</text>
</comment>
<dbReference type="InterPro" id="IPR036869">
    <property type="entry name" value="J_dom_sf"/>
</dbReference>
<keyword evidence="6" id="KW-0811">Translocation</keyword>